<dbReference type="GO" id="GO:0055085">
    <property type="term" value="P:transmembrane transport"/>
    <property type="evidence" value="ECO:0007669"/>
    <property type="project" value="InterPro"/>
</dbReference>
<evidence type="ECO:0000259" key="8">
    <source>
        <dbReference type="PROSITE" id="PS50928"/>
    </source>
</evidence>
<evidence type="ECO:0000256" key="3">
    <source>
        <dbReference type="ARBA" id="ARBA00022475"/>
    </source>
</evidence>
<feature type="transmembrane region" description="Helical" evidence="7">
    <location>
        <begin position="218"/>
        <end position="241"/>
    </location>
</feature>
<keyword evidence="10" id="KW-1185">Reference proteome</keyword>
<dbReference type="Gene3D" id="1.10.3720.10">
    <property type="entry name" value="MetI-like"/>
    <property type="match status" value="1"/>
</dbReference>
<comment type="caution">
    <text evidence="9">The sequence shown here is derived from an EMBL/GenBank/DDBJ whole genome shotgun (WGS) entry which is preliminary data.</text>
</comment>
<dbReference type="InterPro" id="IPR000515">
    <property type="entry name" value="MetI-like"/>
</dbReference>
<accession>A0A4Y8Q990</accession>
<dbReference type="PANTHER" id="PTHR30193:SF37">
    <property type="entry name" value="INNER MEMBRANE ABC TRANSPORTER PERMEASE PROTEIN YCJO"/>
    <property type="match status" value="1"/>
</dbReference>
<keyword evidence="3" id="KW-1003">Cell membrane</keyword>
<comment type="similarity">
    <text evidence="7">Belongs to the binding-protein-dependent transport system permease family.</text>
</comment>
<evidence type="ECO:0000256" key="7">
    <source>
        <dbReference type="RuleBase" id="RU363032"/>
    </source>
</evidence>
<name>A0A4Y8Q990_9BACL</name>
<dbReference type="GO" id="GO:0005886">
    <property type="term" value="C:plasma membrane"/>
    <property type="evidence" value="ECO:0007669"/>
    <property type="project" value="UniProtKB-SubCell"/>
</dbReference>
<reference evidence="9 10" key="1">
    <citation type="submission" date="2017-03" db="EMBL/GenBank/DDBJ databases">
        <title>Isolation of Levoglucosan Utilizing Bacteria.</title>
        <authorList>
            <person name="Arya A.S."/>
        </authorList>
    </citation>
    <scope>NUCLEOTIDE SEQUENCE [LARGE SCALE GENOMIC DNA]</scope>
    <source>
        <strain evidence="9 10">MEC069</strain>
    </source>
</reference>
<dbReference type="PROSITE" id="PS50928">
    <property type="entry name" value="ABC_TM1"/>
    <property type="match status" value="1"/>
</dbReference>
<feature type="transmembrane region" description="Helical" evidence="7">
    <location>
        <begin position="107"/>
        <end position="128"/>
    </location>
</feature>
<evidence type="ECO:0000256" key="2">
    <source>
        <dbReference type="ARBA" id="ARBA00022448"/>
    </source>
</evidence>
<keyword evidence="6 7" id="KW-0472">Membrane</keyword>
<evidence type="ECO:0000313" key="10">
    <source>
        <dbReference type="Proteomes" id="UP000298246"/>
    </source>
</evidence>
<gene>
    <name evidence="9" type="ORF">B5M42_02260</name>
</gene>
<dbReference type="AlphaFoldDB" id="A0A4Y8Q990"/>
<organism evidence="9 10">
    <name type="scientific">Paenibacillus athensensis</name>
    <dbReference type="NCBI Taxonomy" id="1967502"/>
    <lineage>
        <taxon>Bacteria</taxon>
        <taxon>Bacillati</taxon>
        <taxon>Bacillota</taxon>
        <taxon>Bacilli</taxon>
        <taxon>Bacillales</taxon>
        <taxon>Paenibacillaceae</taxon>
        <taxon>Paenibacillus</taxon>
    </lineage>
</organism>
<evidence type="ECO:0000256" key="5">
    <source>
        <dbReference type="ARBA" id="ARBA00022989"/>
    </source>
</evidence>
<sequence>MFNLSYKTQRKFILITFLAVPLALLLTFSYFPALNLVYYSFLDWDGLTEKRFIGLANYVELFSKAEYFAVLKNNLYYFVGGLLQTAAALYLAVVLNGRLRGRNGFRVVLFLPYIMHSVAIVFMFQALFNNQYGTLNAFLDLIGLDSLQHNWLGDPKTVNYALAFISMWKYLGLSVVIFLGALQSIPGDLYEAARIDGASPSQQFWFVTLPNIRRVLELLLLLSLTGALEAFEIPYIMMLGANGTQTFIIETIDVAFKFKQVGLGSALAVVLLAIVLVFIAVQRLIFKGGDDK</sequence>
<comment type="subcellular location">
    <subcellularLocation>
        <location evidence="1 7">Cell membrane</location>
        <topology evidence="1 7">Multi-pass membrane protein</topology>
    </subcellularLocation>
</comment>
<feature type="transmembrane region" description="Helical" evidence="7">
    <location>
        <begin position="75"/>
        <end position="95"/>
    </location>
</feature>
<dbReference type="InterPro" id="IPR051393">
    <property type="entry name" value="ABC_transporter_permease"/>
</dbReference>
<evidence type="ECO:0000256" key="6">
    <source>
        <dbReference type="ARBA" id="ARBA00023136"/>
    </source>
</evidence>
<dbReference type="Proteomes" id="UP000298246">
    <property type="component" value="Unassembled WGS sequence"/>
</dbReference>
<evidence type="ECO:0000313" key="9">
    <source>
        <dbReference type="EMBL" id="TFE91290.1"/>
    </source>
</evidence>
<feature type="domain" description="ABC transmembrane type-1" evidence="8">
    <location>
        <begin position="70"/>
        <end position="282"/>
    </location>
</feature>
<dbReference type="InterPro" id="IPR035906">
    <property type="entry name" value="MetI-like_sf"/>
</dbReference>
<evidence type="ECO:0000256" key="4">
    <source>
        <dbReference type="ARBA" id="ARBA00022692"/>
    </source>
</evidence>
<dbReference type="CDD" id="cd06261">
    <property type="entry name" value="TM_PBP2"/>
    <property type="match status" value="1"/>
</dbReference>
<dbReference type="EMBL" id="MYFO01000002">
    <property type="protein sequence ID" value="TFE91290.1"/>
    <property type="molecule type" value="Genomic_DNA"/>
</dbReference>
<keyword evidence="5 7" id="KW-1133">Transmembrane helix</keyword>
<feature type="transmembrane region" description="Helical" evidence="7">
    <location>
        <begin position="12"/>
        <end position="31"/>
    </location>
</feature>
<evidence type="ECO:0000256" key="1">
    <source>
        <dbReference type="ARBA" id="ARBA00004651"/>
    </source>
</evidence>
<dbReference type="Pfam" id="PF00528">
    <property type="entry name" value="BPD_transp_1"/>
    <property type="match status" value="1"/>
</dbReference>
<dbReference type="RefSeq" id="WP_134749261.1">
    <property type="nucleotide sequence ID" value="NZ_MYFO02000004.1"/>
</dbReference>
<feature type="transmembrane region" description="Helical" evidence="7">
    <location>
        <begin position="261"/>
        <end position="286"/>
    </location>
</feature>
<protein>
    <submittedName>
        <fullName evidence="9">ABC transporter permease</fullName>
    </submittedName>
</protein>
<dbReference type="SUPFAM" id="SSF161098">
    <property type="entry name" value="MetI-like"/>
    <property type="match status" value="1"/>
</dbReference>
<feature type="transmembrane region" description="Helical" evidence="7">
    <location>
        <begin position="160"/>
        <end position="182"/>
    </location>
</feature>
<keyword evidence="2 7" id="KW-0813">Transport</keyword>
<dbReference type="OrthoDB" id="145927at2"/>
<keyword evidence="4 7" id="KW-0812">Transmembrane</keyword>
<proteinExistence type="inferred from homology"/>
<dbReference type="PANTHER" id="PTHR30193">
    <property type="entry name" value="ABC TRANSPORTER PERMEASE PROTEIN"/>
    <property type="match status" value="1"/>
</dbReference>